<evidence type="ECO:0000259" key="7">
    <source>
        <dbReference type="SMART" id="SM00849"/>
    </source>
</evidence>
<dbReference type="InterPro" id="IPR035681">
    <property type="entry name" value="ComA-like_MBL"/>
</dbReference>
<dbReference type="NCBIfam" id="TIGR00361">
    <property type="entry name" value="ComEC_Rec2"/>
    <property type="match status" value="1"/>
</dbReference>
<evidence type="ECO:0000313" key="8">
    <source>
        <dbReference type="EMBL" id="EKT62088.1"/>
    </source>
</evidence>
<dbReference type="NCBIfam" id="TIGR00360">
    <property type="entry name" value="ComEC_N-term"/>
    <property type="match status" value="1"/>
</dbReference>
<feature type="transmembrane region" description="Helical" evidence="6">
    <location>
        <begin position="200"/>
        <end position="233"/>
    </location>
</feature>
<dbReference type="InterPro" id="IPR036866">
    <property type="entry name" value="RibonucZ/Hydroxyglut_hydro"/>
</dbReference>
<dbReference type="Proteomes" id="UP000009336">
    <property type="component" value="Unassembled WGS sequence"/>
</dbReference>
<feature type="transmembrane region" description="Helical" evidence="6">
    <location>
        <begin position="240"/>
        <end position="260"/>
    </location>
</feature>
<evidence type="ECO:0000256" key="6">
    <source>
        <dbReference type="SAM" id="Phobius"/>
    </source>
</evidence>
<dbReference type="GO" id="GO:0005886">
    <property type="term" value="C:plasma membrane"/>
    <property type="evidence" value="ECO:0007669"/>
    <property type="project" value="UniProtKB-SubCell"/>
</dbReference>
<dbReference type="GO" id="GO:0030420">
    <property type="term" value="P:establishment of competence for transformation"/>
    <property type="evidence" value="ECO:0007669"/>
    <property type="project" value="InterPro"/>
</dbReference>
<dbReference type="SUPFAM" id="SSF56281">
    <property type="entry name" value="Metallo-hydrolase/oxidoreductase"/>
    <property type="match status" value="1"/>
</dbReference>
<dbReference type="eggNOG" id="COG0658">
    <property type="taxonomic scope" value="Bacteria"/>
</dbReference>
<feature type="domain" description="Metallo-beta-lactamase" evidence="7">
    <location>
        <begin position="447"/>
        <end position="628"/>
    </location>
</feature>
<feature type="transmembrane region" description="Helical" evidence="6">
    <location>
        <begin position="298"/>
        <end position="320"/>
    </location>
</feature>
<feature type="transmembrane region" description="Helical" evidence="6">
    <location>
        <begin position="332"/>
        <end position="353"/>
    </location>
</feature>
<evidence type="ECO:0000313" key="9">
    <source>
        <dbReference type="Proteomes" id="UP000009336"/>
    </source>
</evidence>
<dbReference type="AlphaFoldDB" id="K8WN88"/>
<dbReference type="PATRIC" id="fig|1141662.3.peg.1897"/>
<comment type="caution">
    <text evidence="8">The sequence shown here is derived from an EMBL/GenBank/DDBJ whole genome shotgun (WGS) entry which is preliminary data.</text>
</comment>
<dbReference type="SMART" id="SM00849">
    <property type="entry name" value="Lactamase_B"/>
    <property type="match status" value="1"/>
</dbReference>
<dbReference type="HOGENOM" id="CLU_010363_3_0_6"/>
<proteinExistence type="predicted"/>
<evidence type="ECO:0000256" key="4">
    <source>
        <dbReference type="ARBA" id="ARBA00022989"/>
    </source>
</evidence>
<gene>
    <name evidence="8" type="ORF">OOA_09356</name>
</gene>
<sequence>MIGKINFLSKSKQQLEVTIISIPLLIKQNMRVKVRIDKIDEVIVFPPLYAIWQLRYQHENSICAGQVWHINGALKPLHASLNEGGFDQLRFSLSQRIIGTFKNTQSTVINSKCSLRQEIINHYIKKINLLDNSGVIYALMFGERGLLTVDSSALLKNTGLSHLIAISGLHIGMSYLFGYCFARLCLYLLPTYFIYPKTPILFGLIFAFLYAWVSGFAIPATRALISLVLWIYIKQQSCHFFSWQWAVWSIGLIIVADPLAILSDSFWLSSFAVLAILYWFALYPIPSFSYHPKIVSQLIPLFHLQVGLLVLLAPIQIILFQGINFMSFWANLWLVPIVSWLVVPAIFLLFLIPVSEVQNIIFQCIDKILSIGIAPLPYLSDFWFGLQTTSLWFFVCCWLISGFIALGWHKTYIGLLGCFIALYLNSDSFANKPHNEGWKLTTLDVGHGLAVVIEQNGLAYLYDTGNRWPEGSSAQRQIIPYLKHKSITPIGIILSHNHLDHTGGVDLLITQYPWINLRSSFGSNQHLPCHKGQRWKWGILNFEVLWPEQFSKISHNDDSCVIQISDGYHKVLLTGDIEEHSEKAITAMYKQKLRSDIIFAPHHGSRTSSTSLFIRTVAPTMVLVSSARYSAWKIPSDKVHLRYRENNIKWFNTAESGQVTIWFKKKNLTLTRFRLEIQPRWYHLWFGDPLFPE</sequence>
<keyword evidence="3 6" id="KW-0812">Transmembrane</keyword>
<name>K8WN88_9GAMM</name>
<dbReference type="CDD" id="cd07731">
    <property type="entry name" value="ComA-like_MBL-fold"/>
    <property type="match status" value="1"/>
</dbReference>
<protein>
    <submittedName>
        <fullName evidence="8">ComEC family competence protein</fullName>
    </submittedName>
</protein>
<keyword evidence="5 6" id="KW-0472">Membrane</keyword>
<dbReference type="Pfam" id="PF00753">
    <property type="entry name" value="Lactamase_B"/>
    <property type="match status" value="1"/>
</dbReference>
<dbReference type="Gene3D" id="3.60.15.10">
    <property type="entry name" value="Ribonuclease Z/Hydroxyacylglutathione hydrolase-like"/>
    <property type="match status" value="1"/>
</dbReference>
<dbReference type="Pfam" id="PF03772">
    <property type="entry name" value="Competence"/>
    <property type="match status" value="1"/>
</dbReference>
<dbReference type="EMBL" id="AKKL01000022">
    <property type="protein sequence ID" value="EKT62088.1"/>
    <property type="molecule type" value="Genomic_DNA"/>
</dbReference>
<keyword evidence="2" id="KW-1003">Cell membrane</keyword>
<dbReference type="InterPro" id="IPR025405">
    <property type="entry name" value="DUF4131"/>
</dbReference>
<dbReference type="InterPro" id="IPR004797">
    <property type="entry name" value="Competence_ComEC/Rec2"/>
</dbReference>
<accession>K8WN88</accession>
<feature type="transmembrane region" description="Helical" evidence="6">
    <location>
        <begin position="266"/>
        <end position="286"/>
    </location>
</feature>
<dbReference type="STRING" id="1141662.OOA_09356"/>
<comment type="subcellular location">
    <subcellularLocation>
        <location evidence="1">Cell membrane</location>
        <topology evidence="1">Multi-pass membrane protein</topology>
    </subcellularLocation>
</comment>
<dbReference type="InterPro" id="IPR001279">
    <property type="entry name" value="Metallo-B-lactamas"/>
</dbReference>
<keyword evidence="4 6" id="KW-1133">Transmembrane helix</keyword>
<dbReference type="InterPro" id="IPR004477">
    <property type="entry name" value="ComEC_N"/>
</dbReference>
<evidence type="ECO:0000256" key="3">
    <source>
        <dbReference type="ARBA" id="ARBA00022692"/>
    </source>
</evidence>
<keyword evidence="9" id="KW-1185">Reference proteome</keyword>
<evidence type="ECO:0000256" key="1">
    <source>
        <dbReference type="ARBA" id="ARBA00004651"/>
    </source>
</evidence>
<evidence type="ECO:0000256" key="5">
    <source>
        <dbReference type="ARBA" id="ARBA00023136"/>
    </source>
</evidence>
<organism evidence="8 9">
    <name type="scientific">Providencia burhodogranariea DSM 19968</name>
    <dbReference type="NCBI Taxonomy" id="1141662"/>
    <lineage>
        <taxon>Bacteria</taxon>
        <taxon>Pseudomonadati</taxon>
        <taxon>Pseudomonadota</taxon>
        <taxon>Gammaproteobacteria</taxon>
        <taxon>Enterobacterales</taxon>
        <taxon>Morganellaceae</taxon>
        <taxon>Providencia</taxon>
    </lineage>
</organism>
<dbReference type="Pfam" id="PF13567">
    <property type="entry name" value="DUF4131"/>
    <property type="match status" value="1"/>
</dbReference>
<reference evidence="8 9" key="1">
    <citation type="journal article" date="2012" name="BMC Genomics">
        <title>Comparative genomics of bacteria in the genus Providencia isolated from wild Drosophila melanogaster.</title>
        <authorList>
            <person name="Galac M.R."/>
            <person name="Lazzaro B.P."/>
        </authorList>
    </citation>
    <scope>NUCLEOTIDE SEQUENCE [LARGE SCALE GENOMIC DNA]</scope>
    <source>
        <strain evidence="8 9">DSM 19968</strain>
    </source>
</reference>
<dbReference type="InterPro" id="IPR052159">
    <property type="entry name" value="Competence_DNA_uptake"/>
</dbReference>
<dbReference type="eggNOG" id="COG2333">
    <property type="taxonomic scope" value="Bacteria"/>
</dbReference>
<evidence type="ECO:0000256" key="2">
    <source>
        <dbReference type="ARBA" id="ARBA00022475"/>
    </source>
</evidence>
<feature type="transmembrane region" description="Helical" evidence="6">
    <location>
        <begin position="391"/>
        <end position="424"/>
    </location>
</feature>
<dbReference type="PANTHER" id="PTHR30619">
    <property type="entry name" value="DNA INTERNALIZATION/COMPETENCE PROTEIN COMEC/REC2"/>
    <property type="match status" value="1"/>
</dbReference>
<dbReference type="PANTHER" id="PTHR30619:SF1">
    <property type="entry name" value="RECOMBINATION PROTEIN 2"/>
    <property type="match status" value="1"/>
</dbReference>